<evidence type="ECO:0000313" key="3">
    <source>
        <dbReference type="Proteomes" id="UP000189800"/>
    </source>
</evidence>
<keyword evidence="3" id="KW-1185">Reference proteome</keyword>
<dbReference type="OrthoDB" id="9997043at2"/>
<keyword evidence="1" id="KW-0732">Signal</keyword>
<gene>
    <name evidence="2" type="ORF">B0680_03040</name>
</gene>
<dbReference type="RefSeq" id="WP_078253579.1">
    <property type="nucleotide sequence ID" value="NZ_MUYU01000007.1"/>
</dbReference>
<dbReference type="AlphaFoldDB" id="A0A1T0CRX7"/>
<accession>A0A1T0CRX7</accession>
<evidence type="ECO:0000313" key="2">
    <source>
        <dbReference type="EMBL" id="OOS25092.1"/>
    </source>
</evidence>
<dbReference type="EMBL" id="MUYU01000007">
    <property type="protein sequence ID" value="OOS25092.1"/>
    <property type="molecule type" value="Genomic_DNA"/>
</dbReference>
<name>A0A1T0CRX7_9GAMM</name>
<proteinExistence type="predicted"/>
<organism evidence="2 3">
    <name type="scientific">Moraxella pluranimalium</name>
    <dbReference type="NCBI Taxonomy" id="470453"/>
    <lineage>
        <taxon>Bacteria</taxon>
        <taxon>Pseudomonadati</taxon>
        <taxon>Pseudomonadota</taxon>
        <taxon>Gammaproteobacteria</taxon>
        <taxon>Moraxellales</taxon>
        <taxon>Moraxellaceae</taxon>
        <taxon>Moraxella</taxon>
    </lineage>
</organism>
<dbReference type="Proteomes" id="UP000189800">
    <property type="component" value="Unassembled WGS sequence"/>
</dbReference>
<feature type="signal peptide" evidence="1">
    <location>
        <begin position="1"/>
        <end position="25"/>
    </location>
</feature>
<sequence length="119" mass="13269">MKKIYTVLACLAYGLTALASTQAIAKTYPIYEGNQLYSLKISSVKSAPDGKKGLYVVDFDLLGWQGESMATHTYRVYCPTKTVRNISNGITRPARTAKQEDMQVWSGDYTLRYVVKAIC</sequence>
<dbReference type="STRING" id="470453.B0680_03040"/>
<comment type="caution">
    <text evidence="2">The sequence shown here is derived from an EMBL/GenBank/DDBJ whole genome shotgun (WGS) entry which is preliminary data.</text>
</comment>
<feature type="chain" id="PRO_5012549307" description="DUF2271 domain-containing protein" evidence="1">
    <location>
        <begin position="26"/>
        <end position="119"/>
    </location>
</feature>
<protein>
    <recommendedName>
        <fullName evidence="4">DUF2271 domain-containing protein</fullName>
    </recommendedName>
</protein>
<evidence type="ECO:0008006" key="4">
    <source>
        <dbReference type="Google" id="ProtNLM"/>
    </source>
</evidence>
<reference evidence="2 3" key="1">
    <citation type="submission" date="2017-02" db="EMBL/GenBank/DDBJ databases">
        <title>Draft genome sequence of Moraxella pluranimalium CCUG 54913T type strain.</title>
        <authorList>
            <person name="Salva-Serra F."/>
            <person name="Engstrom-Jakobsson H."/>
            <person name="Thorell K."/>
            <person name="Jaen-Luchoro D."/>
            <person name="Gonzales-Siles L."/>
            <person name="Karlsson R."/>
            <person name="Yazdan S."/>
            <person name="Boulund F."/>
            <person name="Johnning A."/>
            <person name="Engstrand L."/>
            <person name="Kristiansson E."/>
            <person name="Moore E."/>
        </authorList>
    </citation>
    <scope>NUCLEOTIDE SEQUENCE [LARGE SCALE GENOMIC DNA]</scope>
    <source>
        <strain evidence="2 3">CCUG 54913</strain>
    </source>
</reference>
<evidence type="ECO:0000256" key="1">
    <source>
        <dbReference type="SAM" id="SignalP"/>
    </source>
</evidence>